<dbReference type="EnsemblMetazoa" id="GPPI047645-RA">
    <property type="protein sequence ID" value="GPPI047645-PA"/>
    <property type="gene ID" value="GPPI047645"/>
</dbReference>
<comment type="subcellular location">
    <subcellularLocation>
        <location evidence="1">Nucleus</location>
    </subcellularLocation>
</comment>
<evidence type="ECO:0000256" key="5">
    <source>
        <dbReference type="ARBA" id="ARBA00023242"/>
    </source>
</evidence>
<dbReference type="EMBL" id="JXJN01024710">
    <property type="status" value="NOT_ANNOTATED_CDS"/>
    <property type="molecule type" value="Genomic_DNA"/>
</dbReference>
<dbReference type="Proteomes" id="UP000092460">
    <property type="component" value="Unassembled WGS sequence"/>
</dbReference>
<dbReference type="InterPro" id="IPR037796">
    <property type="entry name" value="TAF6"/>
</dbReference>
<evidence type="ECO:0000256" key="4">
    <source>
        <dbReference type="ARBA" id="ARBA00023163"/>
    </source>
</evidence>
<dbReference type="GO" id="GO:0016251">
    <property type="term" value="F:RNA polymerase II general transcription initiation factor activity"/>
    <property type="evidence" value="ECO:0007669"/>
    <property type="project" value="InterPro"/>
</dbReference>
<protein>
    <submittedName>
        <fullName evidence="7">Uncharacterized protein</fullName>
    </submittedName>
</protein>
<proteinExistence type="inferred from homology"/>
<dbReference type="AlphaFoldDB" id="A0A1B0C2V7"/>
<dbReference type="PANTHER" id="PTHR10221">
    <property type="entry name" value="TRANSCRIPTION INITIATION FACTOR TFIID SUBUNIT 6"/>
    <property type="match status" value="1"/>
</dbReference>
<evidence type="ECO:0000313" key="8">
    <source>
        <dbReference type="Proteomes" id="UP000092460"/>
    </source>
</evidence>
<dbReference type="VEuPathDB" id="VectorBase:GPPI047645"/>
<reference evidence="8" key="1">
    <citation type="submission" date="2015-01" db="EMBL/GenBank/DDBJ databases">
        <authorList>
            <person name="Aksoy S."/>
            <person name="Warren W."/>
            <person name="Wilson R.K."/>
        </authorList>
    </citation>
    <scope>NUCLEOTIDE SEQUENCE [LARGE SCALE GENOMIC DNA]</scope>
    <source>
        <strain evidence="8">IAEA</strain>
    </source>
</reference>
<reference evidence="7" key="2">
    <citation type="submission" date="2020-05" db="UniProtKB">
        <authorList>
            <consortium name="EnsemblMetazoa"/>
        </authorList>
    </citation>
    <scope>IDENTIFICATION</scope>
    <source>
        <strain evidence="7">IAEA</strain>
    </source>
</reference>
<evidence type="ECO:0000313" key="7">
    <source>
        <dbReference type="EnsemblMetazoa" id="GPPI047645-PA"/>
    </source>
</evidence>
<dbReference type="GO" id="GO:0046695">
    <property type="term" value="C:SLIK (SAGA-like) complex"/>
    <property type="evidence" value="ECO:0007669"/>
    <property type="project" value="InterPro"/>
</dbReference>
<dbReference type="GO" id="GO:0046982">
    <property type="term" value="F:protein heterodimerization activity"/>
    <property type="evidence" value="ECO:0007669"/>
    <property type="project" value="InterPro"/>
</dbReference>
<feature type="region of interest" description="Disordered" evidence="6">
    <location>
        <begin position="96"/>
        <end position="123"/>
    </location>
</feature>
<dbReference type="InterPro" id="IPR009072">
    <property type="entry name" value="Histone-fold"/>
</dbReference>
<dbReference type="GO" id="GO:0000124">
    <property type="term" value="C:SAGA complex"/>
    <property type="evidence" value="ECO:0007669"/>
    <property type="project" value="InterPro"/>
</dbReference>
<dbReference type="Gene3D" id="1.10.20.10">
    <property type="entry name" value="Histone, subunit A"/>
    <property type="match status" value="1"/>
</dbReference>
<dbReference type="GO" id="GO:0005669">
    <property type="term" value="C:transcription factor TFIID complex"/>
    <property type="evidence" value="ECO:0007669"/>
    <property type="project" value="InterPro"/>
</dbReference>
<keyword evidence="4" id="KW-0804">Transcription</keyword>
<keyword evidence="5" id="KW-0539">Nucleus</keyword>
<evidence type="ECO:0000256" key="6">
    <source>
        <dbReference type="SAM" id="MobiDB-lite"/>
    </source>
</evidence>
<feature type="compositionally biased region" description="Basic residues" evidence="6">
    <location>
        <begin position="20"/>
        <end position="31"/>
    </location>
</feature>
<feature type="compositionally biased region" description="Polar residues" evidence="6">
    <location>
        <begin position="1"/>
        <end position="17"/>
    </location>
</feature>
<comment type="similarity">
    <text evidence="2">Belongs to the TAF6 family.</text>
</comment>
<evidence type="ECO:0000256" key="2">
    <source>
        <dbReference type="ARBA" id="ARBA00007688"/>
    </source>
</evidence>
<accession>A0A1B0C2V7</accession>
<dbReference type="PANTHER" id="PTHR10221:SF9">
    <property type="entry name" value="TRANSCRIPTION INITIATION FACTOR TFIID SUBUNIT 6"/>
    <property type="match status" value="1"/>
</dbReference>
<dbReference type="GO" id="GO:0051123">
    <property type="term" value="P:RNA polymerase II preinitiation complex assembly"/>
    <property type="evidence" value="ECO:0007669"/>
    <property type="project" value="TreeGrafter"/>
</dbReference>
<name>A0A1B0C2V7_9MUSC</name>
<evidence type="ECO:0000256" key="3">
    <source>
        <dbReference type="ARBA" id="ARBA00023015"/>
    </source>
</evidence>
<dbReference type="STRING" id="67801.A0A1B0C2V7"/>
<dbReference type="GO" id="GO:0003713">
    <property type="term" value="F:transcription coactivator activity"/>
    <property type="evidence" value="ECO:0007669"/>
    <property type="project" value="TreeGrafter"/>
</dbReference>
<organism evidence="7 8">
    <name type="scientific">Glossina palpalis gambiensis</name>
    <dbReference type="NCBI Taxonomy" id="67801"/>
    <lineage>
        <taxon>Eukaryota</taxon>
        <taxon>Metazoa</taxon>
        <taxon>Ecdysozoa</taxon>
        <taxon>Arthropoda</taxon>
        <taxon>Hexapoda</taxon>
        <taxon>Insecta</taxon>
        <taxon>Pterygota</taxon>
        <taxon>Neoptera</taxon>
        <taxon>Endopterygota</taxon>
        <taxon>Diptera</taxon>
        <taxon>Brachycera</taxon>
        <taxon>Muscomorpha</taxon>
        <taxon>Hippoboscoidea</taxon>
        <taxon>Glossinidae</taxon>
        <taxon>Glossina</taxon>
    </lineage>
</organism>
<sequence length="734" mass="83429">MKTINTSNNEDTPKLTQTKANKKSTKSRNKNNKFDLSNATCSGKNGTSSGAASGNINSALVCSIGQNNSPLAGIVTPTTPTTSLWTVSSQTMFDVNHVNSGNSGGSSGNSDAAGTSRSHHKSYAGLEPRSIKVIWEQHDQSDIELSNEVCSRVAEDASYKLWELINNIKTYARHSGGIISYDLVNEVLKDSDVSPCLGAIDTDWDRIDYDGSYFFHSDKILELRDEYQKEITFNITQKPDLKCSSLVEDKHLGNLKKYIPSLLHVTLNGDPQDLDFVLGEAAFSPIMGSCFRLILSKIIQIAAFKQSHDISQRCWRLLKALSTNPQCRDIDCREEFFHLAEILICQLLAPYESIKVQNSFRNYDRAHGATNIKVQNVEMKTETQTAKTTSHAEQNSAYAISNEEKIYKLQPDEDEFSNTMHNTDCWNLTSPYFASPVDWKYVDDLCQTVGHLAAINDYFQNECTFHIVKRLKRFFDGRSINSERGIHISPHNKYLNGNGKKFSLLDYNYISRSIRGLIACGEHAFREFIPFLYKLKCDLPEILWNDFSIAAIFLRDGEDIFLYEWLEYVCGGDKLQPFMVYYAEYYEKFIYHRFCERKSKTFKLNPKLGVRRLEWSTLVARMCHANTICHGDDPNKALNPKPLLPEVFPELKIPNLKLNRGGNIRFKFAGCRPIIIKAKQKDHNRSVDIVSGPGLESTSDLMSHEILIAKRRLFVPLSNEKRIIPLSTYYYLRI</sequence>
<feature type="region of interest" description="Disordered" evidence="6">
    <location>
        <begin position="1"/>
        <end position="40"/>
    </location>
</feature>
<keyword evidence="8" id="KW-1185">Reference proteome</keyword>
<keyword evidence="3" id="KW-0805">Transcription regulation</keyword>
<evidence type="ECO:0000256" key="1">
    <source>
        <dbReference type="ARBA" id="ARBA00004123"/>
    </source>
</evidence>